<keyword evidence="2" id="KW-0472">Membrane</keyword>
<evidence type="ECO:0000313" key="3">
    <source>
        <dbReference type="EMBL" id="NEM08271.1"/>
    </source>
</evidence>
<accession>A0A6P0GMT6</accession>
<keyword evidence="2" id="KW-1133">Transmembrane helix</keyword>
<keyword evidence="2" id="KW-0812">Transmembrane</keyword>
<name>A0A6P0GMT6_9ACTN</name>
<evidence type="ECO:0000313" key="4">
    <source>
        <dbReference type="Proteomes" id="UP000471126"/>
    </source>
</evidence>
<dbReference type="EMBL" id="JAAGWE010000037">
    <property type="protein sequence ID" value="NEM08271.1"/>
    <property type="molecule type" value="Genomic_DNA"/>
</dbReference>
<feature type="compositionally biased region" description="Low complexity" evidence="1">
    <location>
        <begin position="47"/>
        <end position="67"/>
    </location>
</feature>
<feature type="compositionally biased region" description="Pro residues" evidence="1">
    <location>
        <begin position="139"/>
        <end position="154"/>
    </location>
</feature>
<feature type="transmembrane region" description="Helical" evidence="2">
    <location>
        <begin position="21"/>
        <end position="41"/>
    </location>
</feature>
<gene>
    <name evidence="3" type="ORF">GCU54_20070</name>
</gene>
<dbReference type="RefSeq" id="WP_163478349.1">
    <property type="nucleotide sequence ID" value="NZ_JAAGWE010000037.1"/>
</dbReference>
<organism evidence="3 4">
    <name type="scientific">Geodermatophilus normandii</name>
    <dbReference type="NCBI Taxonomy" id="1137989"/>
    <lineage>
        <taxon>Bacteria</taxon>
        <taxon>Bacillati</taxon>
        <taxon>Actinomycetota</taxon>
        <taxon>Actinomycetes</taxon>
        <taxon>Geodermatophilales</taxon>
        <taxon>Geodermatophilaceae</taxon>
        <taxon>Geodermatophilus</taxon>
    </lineage>
</organism>
<evidence type="ECO:0000256" key="1">
    <source>
        <dbReference type="SAM" id="MobiDB-lite"/>
    </source>
</evidence>
<comment type="caution">
    <text evidence="3">The sequence shown here is derived from an EMBL/GenBank/DDBJ whole genome shotgun (WGS) entry which is preliminary data.</text>
</comment>
<proteinExistence type="predicted"/>
<evidence type="ECO:0000256" key="2">
    <source>
        <dbReference type="SAM" id="Phobius"/>
    </source>
</evidence>
<sequence length="154" mass="15482">MAQPDEQDHAVRHQDRGWTRWLSAGTFVLGVLAGVLLVGLLGQDPPTAAPSGPAAASAPADAPAATAEPTGRVEVNAACLRAINAAQDIAAAVEDLGTAAAALDAAQLDEAIRRLQPLQERLQVDTAACESTGSAPTEDLPPSPTPSAPASPPG</sequence>
<protein>
    <submittedName>
        <fullName evidence="3">Uncharacterized protein</fullName>
    </submittedName>
</protein>
<feature type="region of interest" description="Disordered" evidence="1">
    <location>
        <begin position="126"/>
        <end position="154"/>
    </location>
</feature>
<dbReference type="AlphaFoldDB" id="A0A6P0GMT6"/>
<dbReference type="Proteomes" id="UP000471126">
    <property type="component" value="Unassembled WGS sequence"/>
</dbReference>
<reference evidence="3 4" key="1">
    <citation type="submission" date="2019-12" db="EMBL/GenBank/DDBJ databases">
        <title>WGS of CPCC 203550 I12A-02606.</title>
        <authorList>
            <person name="Jiang Z."/>
        </authorList>
    </citation>
    <scope>NUCLEOTIDE SEQUENCE [LARGE SCALE GENOMIC DNA]</scope>
    <source>
        <strain evidence="3 4">I12A-02606</strain>
    </source>
</reference>
<feature type="region of interest" description="Disordered" evidence="1">
    <location>
        <begin position="47"/>
        <end position="70"/>
    </location>
</feature>